<feature type="signal peptide" evidence="1">
    <location>
        <begin position="1"/>
        <end position="22"/>
    </location>
</feature>
<comment type="caution">
    <text evidence="2">The sequence shown here is derived from an EMBL/GenBank/DDBJ whole genome shotgun (WGS) entry which is preliminary data.</text>
</comment>
<evidence type="ECO:0000313" key="3">
    <source>
        <dbReference type="Proteomes" id="UP000027037"/>
    </source>
</evidence>
<feature type="chain" id="PRO_5001614416" evidence="1">
    <location>
        <begin position="23"/>
        <end position="276"/>
    </location>
</feature>
<sequence>MWMKRGWILAAAGLLAACGERAEEPIETDVTVVEAPEPIETPAEIAKSDVETDYQAVSGYGEGWYVSPGWPGEYPAGFAVLDPGVVVNGWSQPNSSVPVDLECALPQYANYQLWNRDRVEQDDLDFFVATKTFPVTLSQDASIEYVSDTGIKTLDLKAGDQLTYLRYLGEGFTIVSFGGEEYDINEAELREISDIASLPAPTEDQWVNVACEDGSRAWLLYATMVDLPGVVASPIMGYGEASDIAPDDVAEVRAGAAAMAAAYEGIEPEAALPDQE</sequence>
<keyword evidence="3" id="KW-1185">Reference proteome</keyword>
<dbReference type="AlphaFoldDB" id="A0A062UD02"/>
<dbReference type="EMBL" id="AWFF01000043">
    <property type="protein sequence ID" value="KCZ54020.1"/>
    <property type="molecule type" value="Genomic_DNA"/>
</dbReference>
<evidence type="ECO:0000313" key="2">
    <source>
        <dbReference type="EMBL" id="KCZ54020.1"/>
    </source>
</evidence>
<keyword evidence="1" id="KW-0732">Signal</keyword>
<gene>
    <name evidence="2" type="ORF">HY29_02830</name>
</gene>
<evidence type="ECO:0000256" key="1">
    <source>
        <dbReference type="SAM" id="SignalP"/>
    </source>
</evidence>
<organism evidence="2 3">
    <name type="scientific">Hyphomonas beringensis</name>
    <dbReference type="NCBI Taxonomy" id="1280946"/>
    <lineage>
        <taxon>Bacteria</taxon>
        <taxon>Pseudomonadati</taxon>
        <taxon>Pseudomonadota</taxon>
        <taxon>Alphaproteobacteria</taxon>
        <taxon>Hyphomonadales</taxon>
        <taxon>Hyphomonadaceae</taxon>
        <taxon>Hyphomonas</taxon>
    </lineage>
</organism>
<proteinExistence type="predicted"/>
<dbReference type="Proteomes" id="UP000027037">
    <property type="component" value="Unassembled WGS sequence"/>
</dbReference>
<name>A0A062UD02_9PROT</name>
<dbReference type="eggNOG" id="ENOG5032U4X">
    <property type="taxonomic scope" value="Bacteria"/>
</dbReference>
<reference evidence="2 3" key="1">
    <citation type="journal article" date="2014" name="Antonie Van Leeuwenhoek">
        <title>Hyphomonas beringensis sp. nov. and Hyphomonas chukchiensis sp. nov., isolated from surface seawater of the Bering Sea and Chukchi Sea.</title>
        <authorList>
            <person name="Li C."/>
            <person name="Lai Q."/>
            <person name="Li G."/>
            <person name="Dong C."/>
            <person name="Wang J."/>
            <person name="Liao Y."/>
            <person name="Shao Z."/>
        </authorList>
    </citation>
    <scope>NUCLEOTIDE SEQUENCE [LARGE SCALE GENOMIC DNA]</scope>
    <source>
        <strain evidence="2 3">25B14_1</strain>
    </source>
</reference>
<protein>
    <submittedName>
        <fullName evidence="2">Uncharacterized protein</fullName>
    </submittedName>
</protein>
<dbReference type="PATRIC" id="fig|1280946.3.peg.2192"/>
<accession>A0A062UD02</accession>
<dbReference type="PROSITE" id="PS51257">
    <property type="entry name" value="PROKAR_LIPOPROTEIN"/>
    <property type="match status" value="1"/>
</dbReference>